<feature type="domain" description="Helicase MOV-10 Ig-like" evidence="15">
    <location>
        <begin position="144"/>
        <end position="271"/>
    </location>
</feature>
<evidence type="ECO:0000256" key="2">
    <source>
        <dbReference type="ARBA" id="ARBA00005601"/>
    </source>
</evidence>
<dbReference type="InterPro" id="IPR041677">
    <property type="entry name" value="DNA2/NAM7_AAA_11"/>
</dbReference>
<dbReference type="InterPro" id="IPR049080">
    <property type="entry name" value="MOV-10-like_beta-barrel"/>
</dbReference>
<dbReference type="OrthoDB" id="6513042at2759"/>
<feature type="region of interest" description="Disordered" evidence="12">
    <location>
        <begin position="1003"/>
        <end position="1028"/>
    </location>
</feature>
<keyword evidence="8" id="KW-0067">ATP-binding</keyword>
<protein>
    <recommendedName>
        <fullName evidence="3">RNA helicase</fullName>
        <ecNumber evidence="3">3.6.4.13</ecNumber>
    </recommendedName>
</protein>
<dbReference type="Pfam" id="PF21634">
    <property type="entry name" value="MOV-10_beta-barrel"/>
    <property type="match status" value="1"/>
</dbReference>
<keyword evidence="19" id="KW-1185">Reference proteome</keyword>
<dbReference type="EMBL" id="RCHS01001556">
    <property type="protein sequence ID" value="RMX52929.1"/>
    <property type="molecule type" value="Genomic_DNA"/>
</dbReference>
<accession>A0A3M6UH79</accession>
<feature type="domain" description="DNA2/NAM7 helicase helicase" evidence="13">
    <location>
        <begin position="648"/>
        <end position="724"/>
    </location>
</feature>
<comment type="caution">
    <text evidence="18">The sequence shown here is derived from an EMBL/GenBank/DDBJ whole genome shotgun (WGS) entry which is preliminary data.</text>
</comment>
<dbReference type="GO" id="GO:0036464">
    <property type="term" value="C:cytoplasmic ribonucleoprotein granule"/>
    <property type="evidence" value="ECO:0007669"/>
    <property type="project" value="UniProtKB-SubCell"/>
</dbReference>
<evidence type="ECO:0000256" key="7">
    <source>
        <dbReference type="ARBA" id="ARBA00022806"/>
    </source>
</evidence>
<dbReference type="InterPro" id="IPR049079">
    <property type="entry name" value="Mov-10_helical"/>
</dbReference>
<evidence type="ECO:0000313" key="19">
    <source>
        <dbReference type="Proteomes" id="UP000275408"/>
    </source>
</evidence>
<dbReference type="Pfam" id="PF21635">
    <property type="entry name" value="Mov-10_helical"/>
    <property type="match status" value="1"/>
</dbReference>
<keyword evidence="7" id="KW-0347">Helicase</keyword>
<evidence type="ECO:0000259" key="15">
    <source>
        <dbReference type="Pfam" id="PF21633"/>
    </source>
</evidence>
<gene>
    <name evidence="18" type="ORF">pdam_00010955</name>
</gene>
<keyword evidence="9" id="KW-0694">RNA-binding</keyword>
<evidence type="ECO:0000256" key="6">
    <source>
        <dbReference type="ARBA" id="ARBA00022801"/>
    </source>
</evidence>
<dbReference type="GO" id="GO:0005524">
    <property type="term" value="F:ATP binding"/>
    <property type="evidence" value="ECO:0007669"/>
    <property type="project" value="UniProtKB-KW"/>
</dbReference>
<feature type="domain" description="Helicase MOV-10 helical" evidence="17">
    <location>
        <begin position="351"/>
        <end position="381"/>
    </location>
</feature>
<keyword evidence="6" id="KW-0378">Hydrolase</keyword>
<dbReference type="GO" id="GO:0003723">
    <property type="term" value="F:RNA binding"/>
    <property type="evidence" value="ECO:0007669"/>
    <property type="project" value="UniProtKB-KW"/>
</dbReference>
<dbReference type="Pfam" id="PF13087">
    <property type="entry name" value="AAA_12"/>
    <property type="match status" value="1"/>
</dbReference>
<organism evidence="18 19">
    <name type="scientific">Pocillopora damicornis</name>
    <name type="common">Cauliflower coral</name>
    <name type="synonym">Millepora damicornis</name>
    <dbReference type="NCBI Taxonomy" id="46731"/>
    <lineage>
        <taxon>Eukaryota</taxon>
        <taxon>Metazoa</taxon>
        <taxon>Cnidaria</taxon>
        <taxon>Anthozoa</taxon>
        <taxon>Hexacorallia</taxon>
        <taxon>Scleractinia</taxon>
        <taxon>Astrocoeniina</taxon>
        <taxon>Pocilloporidae</taxon>
        <taxon>Pocillopora</taxon>
    </lineage>
</organism>
<evidence type="ECO:0000256" key="8">
    <source>
        <dbReference type="ARBA" id="ARBA00022840"/>
    </source>
</evidence>
<dbReference type="PANTHER" id="PTHR45418:SF1">
    <property type="entry name" value="CANCER_TESTIS ANTIGEN 55"/>
    <property type="match status" value="1"/>
</dbReference>
<dbReference type="InterPro" id="IPR049077">
    <property type="entry name" value="MOV-10_Ig-like"/>
</dbReference>
<dbReference type="GO" id="GO:0032574">
    <property type="term" value="F:5'-3' RNA helicase activity"/>
    <property type="evidence" value="ECO:0007669"/>
    <property type="project" value="InterPro"/>
</dbReference>
<feature type="domain" description="Helicase MOV-10-like beta-barrel" evidence="16">
    <location>
        <begin position="382"/>
        <end position="468"/>
    </location>
</feature>
<evidence type="ECO:0000256" key="3">
    <source>
        <dbReference type="ARBA" id="ARBA00012552"/>
    </source>
</evidence>
<dbReference type="AlphaFoldDB" id="A0A3M6UH79"/>
<sequence length="1028" mass="116848">MPQAGNEYKKNVTKQFWKFLSTERLRPSTKLELRQVYYDQFKKTLDRSSPTVSFSTILFHLKRMKKLVKSKDGSDTLLYFERKGRRLVLAVDQSFVQRKQKNASKAKGEDHEKDIDETEKEKLTEHDDDDPVMELKKLFLKHKESFVQDKNGVRVCSDLDREHGVIDFGQMHLTDSAQITEITVNNAGTNAIKLKRFVALESVSDFMLSDKHSVTVAGKVNKVIKLPAGKSYKISALFKPSRLGEFKQLIVFEFEEEGDTAQTYHIARFLTGQGTNEDVKSILPVHKYRHPKAVARVVDPKVQIIGGIPPPRPDNKLRFATPLKDYHIPFQLRLGLNQGKPGEELSNLLELEVGPQLREYSQKFASLLYIEELQMEVDIRHYDMEDVFLNPSTQGGFLVLKVPGLAENRPSVVRGDQILVRIKDSKGQPEKEEYQGFVHILGLNDVHLKFSPKFHKRYIKGMRVNVRFTFNRTPLKLMHRALEISLQMIEERTPVASLNLAVGTHLDPLLKGNELDFRFFDGKLQNNKEQEQAVRNIVAGTSRPVPYLVFGPPGTGKTVTIVEAIKQVWSQAAQVLKLFPKSCVLACAPSNSAADLLLQRVMEHTVIPRSKAIRLNAFGRSLLSLPKDIKDVCCLTSGGDFFFPCKEEIMDKRLVVCTLITAGRLVSAEVPNHHFTHVFIDEAGHSLQPECLVPLAGMFSTETPGGGQLVLAGDPQQLGPVLRSPVAIKYGLGISLLEWMMTKLPFYGRIPQDEEDELGDYNPLIITKLLKNYRSHPSILELPNEMFYDDELESCADKLTRESLCNWSRLPCKGFPIVFEGIRGRDMREEKSPSFFNPEEAAVVVQYVKDLKDTRGIKVLTSEIGVISPYRKQVQKIRTLLDKANITDVKVGSVEEFQGQERRVIIISTVRSSQEYLQLDAQFKLGFLKNPKRFNVAITRAQALLIVVGNPHVLSKDRHWNRFIKFCKDSKGYRGCDFKPAIEDDEDLINRLRRVHLDTKEALEAVESTADDTVTQAEQPEWRKPEEF</sequence>
<dbReference type="EC" id="3.6.4.13" evidence="3"/>
<name>A0A3M6UH79_POCDA</name>
<dbReference type="InterPro" id="IPR027417">
    <property type="entry name" value="P-loop_NTPase"/>
</dbReference>
<keyword evidence="5" id="KW-0547">Nucleotide-binding</keyword>
<dbReference type="CDD" id="cd18808">
    <property type="entry name" value="SF1_C_Upf1"/>
    <property type="match status" value="1"/>
</dbReference>
<evidence type="ECO:0000256" key="12">
    <source>
        <dbReference type="SAM" id="MobiDB-lite"/>
    </source>
</evidence>
<dbReference type="Pfam" id="PF13086">
    <property type="entry name" value="AAA_11"/>
    <property type="match status" value="2"/>
</dbReference>
<comment type="similarity">
    <text evidence="2">Belongs to the DNA2/NAM7 helicase family. SDE3 subfamily.</text>
</comment>
<keyword evidence="10" id="KW-0943">RNA-mediated gene silencing</keyword>
<dbReference type="Proteomes" id="UP000275408">
    <property type="component" value="Unassembled WGS sequence"/>
</dbReference>
<dbReference type="SUPFAM" id="SSF52540">
    <property type="entry name" value="P-loop containing nucleoside triphosphate hydrolases"/>
    <property type="match status" value="1"/>
</dbReference>
<evidence type="ECO:0000256" key="9">
    <source>
        <dbReference type="ARBA" id="ARBA00022884"/>
    </source>
</evidence>
<dbReference type="InterPro" id="IPR041679">
    <property type="entry name" value="DNA2/NAM7-like_C"/>
</dbReference>
<feature type="domain" description="DNA2/NAM7 helicase helicase" evidence="13">
    <location>
        <begin position="527"/>
        <end position="614"/>
    </location>
</feature>
<dbReference type="Pfam" id="PF21633">
    <property type="entry name" value="MOV-10_Ig-like"/>
    <property type="match status" value="1"/>
</dbReference>
<proteinExistence type="inferred from homology"/>
<keyword evidence="4" id="KW-0963">Cytoplasm</keyword>
<evidence type="ECO:0000259" key="16">
    <source>
        <dbReference type="Pfam" id="PF21634"/>
    </source>
</evidence>
<dbReference type="FunFam" id="3.40.50.300:FF:000608">
    <property type="entry name" value="Mov10 RISC complex RNA helicase"/>
    <property type="match status" value="1"/>
</dbReference>
<feature type="region of interest" description="Disordered" evidence="12">
    <location>
        <begin position="100"/>
        <end position="127"/>
    </location>
</feature>
<dbReference type="GO" id="GO:0031047">
    <property type="term" value="P:regulatory ncRNA-mediated gene silencing"/>
    <property type="evidence" value="ECO:0007669"/>
    <property type="project" value="UniProtKB-KW"/>
</dbReference>
<evidence type="ECO:0000256" key="5">
    <source>
        <dbReference type="ARBA" id="ARBA00022741"/>
    </source>
</evidence>
<comment type="subcellular location">
    <subcellularLocation>
        <location evidence="1">Cytoplasm</location>
        <location evidence="1">Cytoplasmic ribonucleoprotein granule</location>
    </subcellularLocation>
</comment>
<evidence type="ECO:0000256" key="1">
    <source>
        <dbReference type="ARBA" id="ARBA00004331"/>
    </source>
</evidence>
<evidence type="ECO:0000259" key="14">
    <source>
        <dbReference type="Pfam" id="PF13087"/>
    </source>
</evidence>
<dbReference type="InterPro" id="IPR026122">
    <property type="entry name" value="MOV-10/SDE3_DEXXQ/H-box"/>
</dbReference>
<dbReference type="Gene3D" id="3.40.50.300">
    <property type="entry name" value="P-loop containing nucleotide triphosphate hydrolases"/>
    <property type="match status" value="2"/>
</dbReference>
<comment type="catalytic activity">
    <reaction evidence="11">
        <text>ATP + H2O = ADP + phosphate + H(+)</text>
        <dbReference type="Rhea" id="RHEA:13065"/>
        <dbReference type="ChEBI" id="CHEBI:15377"/>
        <dbReference type="ChEBI" id="CHEBI:15378"/>
        <dbReference type="ChEBI" id="CHEBI:30616"/>
        <dbReference type="ChEBI" id="CHEBI:43474"/>
        <dbReference type="ChEBI" id="CHEBI:456216"/>
        <dbReference type="EC" id="3.6.4.13"/>
    </reaction>
</comment>
<dbReference type="InterPro" id="IPR047187">
    <property type="entry name" value="SF1_C_Upf1"/>
</dbReference>
<dbReference type="GO" id="GO:0016787">
    <property type="term" value="F:hydrolase activity"/>
    <property type="evidence" value="ECO:0007669"/>
    <property type="project" value="UniProtKB-KW"/>
</dbReference>
<feature type="compositionally biased region" description="Basic and acidic residues" evidence="12">
    <location>
        <begin position="106"/>
        <end position="125"/>
    </location>
</feature>
<evidence type="ECO:0000259" key="13">
    <source>
        <dbReference type="Pfam" id="PF13086"/>
    </source>
</evidence>
<dbReference type="CDD" id="cd18038">
    <property type="entry name" value="DEXXQc_Helz-like"/>
    <property type="match status" value="1"/>
</dbReference>
<evidence type="ECO:0000256" key="11">
    <source>
        <dbReference type="ARBA" id="ARBA00047984"/>
    </source>
</evidence>
<dbReference type="STRING" id="46731.A0A3M6UH79"/>
<evidence type="ECO:0000259" key="17">
    <source>
        <dbReference type="Pfam" id="PF21635"/>
    </source>
</evidence>
<evidence type="ECO:0000256" key="10">
    <source>
        <dbReference type="ARBA" id="ARBA00023158"/>
    </source>
</evidence>
<evidence type="ECO:0000256" key="4">
    <source>
        <dbReference type="ARBA" id="ARBA00022490"/>
    </source>
</evidence>
<dbReference type="PANTHER" id="PTHR45418">
    <property type="entry name" value="CANCER/TESTIS ANTIGEN 55"/>
    <property type="match status" value="1"/>
</dbReference>
<feature type="domain" description="DNA2/NAM7 helicase-like C-terminal" evidence="14">
    <location>
        <begin position="765"/>
        <end position="951"/>
    </location>
</feature>
<evidence type="ECO:0000313" key="18">
    <source>
        <dbReference type="EMBL" id="RMX52929.1"/>
    </source>
</evidence>
<reference evidence="18 19" key="1">
    <citation type="journal article" date="2018" name="Sci. Rep.">
        <title>Comparative analysis of the Pocillopora damicornis genome highlights role of immune system in coral evolution.</title>
        <authorList>
            <person name="Cunning R."/>
            <person name="Bay R.A."/>
            <person name="Gillette P."/>
            <person name="Baker A.C."/>
            <person name="Traylor-Knowles N."/>
        </authorList>
    </citation>
    <scope>NUCLEOTIDE SEQUENCE [LARGE SCALE GENOMIC DNA]</scope>
    <source>
        <strain evidence="18">RSMAS</strain>
        <tissue evidence="18">Whole animal</tissue>
    </source>
</reference>